<comment type="caution">
    <text evidence="1">The sequence shown here is derived from an EMBL/GenBank/DDBJ whole genome shotgun (WGS) entry which is preliminary data.</text>
</comment>
<gene>
    <name evidence="1" type="ORF">DRJ20_02025</name>
</gene>
<evidence type="ECO:0000313" key="1">
    <source>
        <dbReference type="EMBL" id="RLE51514.1"/>
    </source>
</evidence>
<dbReference type="Proteomes" id="UP000268446">
    <property type="component" value="Unassembled WGS sequence"/>
</dbReference>
<accession>A0A497EVU8</accession>
<evidence type="ECO:0008006" key="3">
    <source>
        <dbReference type="Google" id="ProtNLM"/>
    </source>
</evidence>
<protein>
    <recommendedName>
        <fullName evidence="3">CARDB domain-containing protein</fullName>
    </recommendedName>
</protein>
<dbReference type="AlphaFoldDB" id="A0A497EVU8"/>
<proteinExistence type="predicted"/>
<sequence>MLKKTRGVTPIISDLLLAAIVVAAFAIVYSASTGITTQLFNYFSGAFDRIQEDLIVEEAYIKSGNATATLYVRNIGGVTTKITAIYCNGTLIQLISGSQTVKVGELTILVVKLPKAPSQYSPQKITIATLLGNKFTFRLVAIP</sequence>
<organism evidence="1 2">
    <name type="scientific">Thermoproteota archaeon</name>
    <dbReference type="NCBI Taxonomy" id="2056631"/>
    <lineage>
        <taxon>Archaea</taxon>
        <taxon>Thermoproteota</taxon>
    </lineage>
</organism>
<reference evidence="1 2" key="1">
    <citation type="submission" date="2018-06" db="EMBL/GenBank/DDBJ databases">
        <title>Extensive metabolic versatility and redundancy in microbially diverse, dynamic hydrothermal sediments.</title>
        <authorList>
            <person name="Dombrowski N."/>
            <person name="Teske A."/>
            <person name="Baker B.J."/>
        </authorList>
    </citation>
    <scope>NUCLEOTIDE SEQUENCE [LARGE SCALE GENOMIC DNA]</scope>
    <source>
        <strain evidence="1">B29_G17</strain>
    </source>
</reference>
<dbReference type="EMBL" id="QMQZ01000051">
    <property type="protein sequence ID" value="RLE51514.1"/>
    <property type="molecule type" value="Genomic_DNA"/>
</dbReference>
<name>A0A497EVU8_9CREN</name>
<evidence type="ECO:0000313" key="2">
    <source>
        <dbReference type="Proteomes" id="UP000268446"/>
    </source>
</evidence>